<feature type="compositionally biased region" description="Low complexity" evidence="6">
    <location>
        <begin position="167"/>
        <end position="181"/>
    </location>
</feature>
<feature type="transmembrane region" description="Helical" evidence="7">
    <location>
        <begin position="198"/>
        <end position="221"/>
    </location>
</feature>
<protein>
    <recommendedName>
        <fullName evidence="8">EGF-like domain-containing protein</fullName>
    </recommendedName>
</protein>
<dbReference type="PROSITE" id="PS01186">
    <property type="entry name" value="EGF_2"/>
    <property type="match status" value="2"/>
</dbReference>
<evidence type="ECO:0000256" key="2">
    <source>
        <dbReference type="ARBA" id="ARBA00022729"/>
    </source>
</evidence>
<evidence type="ECO:0000256" key="3">
    <source>
        <dbReference type="ARBA" id="ARBA00022737"/>
    </source>
</evidence>
<feature type="domain" description="EGF-like" evidence="8">
    <location>
        <begin position="94"/>
        <end position="132"/>
    </location>
</feature>
<comment type="caution">
    <text evidence="9">The sequence shown here is derived from an EMBL/GenBank/DDBJ whole genome shotgun (WGS) entry which is preliminary data.</text>
</comment>
<feature type="disulfide bond" evidence="5">
    <location>
        <begin position="51"/>
        <end position="68"/>
    </location>
</feature>
<reference evidence="9" key="1">
    <citation type="journal article" date="2023" name="G3 (Bethesda)">
        <title>A reference genome for the long-term kleptoplast-retaining sea slug Elysia crispata morphotype clarki.</title>
        <authorList>
            <person name="Eastman K.E."/>
            <person name="Pendleton A.L."/>
            <person name="Shaikh M.A."/>
            <person name="Suttiyut T."/>
            <person name="Ogas R."/>
            <person name="Tomko P."/>
            <person name="Gavelis G."/>
            <person name="Widhalm J.R."/>
            <person name="Wisecaver J.H."/>
        </authorList>
    </citation>
    <scope>NUCLEOTIDE SEQUENCE</scope>
    <source>
        <strain evidence="9">ECLA1</strain>
    </source>
</reference>
<keyword evidence="2" id="KW-0732">Signal</keyword>
<keyword evidence="7" id="KW-1133">Transmembrane helix</keyword>
<keyword evidence="4 5" id="KW-1015">Disulfide bond</keyword>
<keyword evidence="1 5" id="KW-0245">EGF-like domain</keyword>
<feature type="disulfide bond" evidence="5">
    <location>
        <begin position="103"/>
        <end position="120"/>
    </location>
</feature>
<evidence type="ECO:0000313" key="10">
    <source>
        <dbReference type="Proteomes" id="UP001283361"/>
    </source>
</evidence>
<dbReference type="SMART" id="SM00179">
    <property type="entry name" value="EGF_CA"/>
    <property type="match status" value="2"/>
</dbReference>
<accession>A0AAE1D324</accession>
<sequence>MLQRLPCKRIKSGYTTHAEITLASIQALAIFDFSGDRCQTQTSNACTSSPCLNDGKCFLERNQPGFRCQCEPGYLGAACQHKLEQCKNFQVDSYKKSCVSRPCYNKGHCQQVATRAGYRCFCRRGYTGKHCQFPDTNECQGKSCTTINGTCQDNETLCGCVDKPDSSNCTSSDSTSILTTTNESELDSVPRSGRENNFTPLIIILCILGFMMILCGSAVFIGRLLCHRKKPDDFCMHIPIGYVYNLRKSPSVSNDRLSTSSSVSFYQMSTPDPADDIEYALGSLSTRESTGCTNYVTIP</sequence>
<dbReference type="FunFam" id="2.10.25.10:FF:000066">
    <property type="entry name" value="FAT atypical cadherin 4"/>
    <property type="match status" value="1"/>
</dbReference>
<keyword evidence="10" id="KW-1185">Reference proteome</keyword>
<keyword evidence="7" id="KW-0472">Membrane</keyword>
<feature type="region of interest" description="Disordered" evidence="6">
    <location>
        <begin position="167"/>
        <end position="191"/>
    </location>
</feature>
<dbReference type="InterPro" id="IPR051022">
    <property type="entry name" value="Notch_Cell-Fate_Det"/>
</dbReference>
<dbReference type="Pfam" id="PF00008">
    <property type="entry name" value="EGF"/>
    <property type="match status" value="2"/>
</dbReference>
<dbReference type="InterPro" id="IPR001881">
    <property type="entry name" value="EGF-like_Ca-bd_dom"/>
</dbReference>
<dbReference type="GO" id="GO:0007157">
    <property type="term" value="P:heterophilic cell-cell adhesion via plasma membrane cell adhesion molecules"/>
    <property type="evidence" value="ECO:0007669"/>
    <property type="project" value="TreeGrafter"/>
</dbReference>
<evidence type="ECO:0000259" key="8">
    <source>
        <dbReference type="PROSITE" id="PS50026"/>
    </source>
</evidence>
<dbReference type="GO" id="GO:0005509">
    <property type="term" value="F:calcium ion binding"/>
    <property type="evidence" value="ECO:0007669"/>
    <property type="project" value="InterPro"/>
</dbReference>
<dbReference type="GO" id="GO:0045197">
    <property type="term" value="P:establishment or maintenance of epithelial cell apical/basal polarity"/>
    <property type="evidence" value="ECO:0007669"/>
    <property type="project" value="TreeGrafter"/>
</dbReference>
<dbReference type="FunFam" id="2.10.25.10:FF:000610">
    <property type="entry name" value="protein HEG homolog 1 isoform X1"/>
    <property type="match status" value="1"/>
</dbReference>
<dbReference type="InterPro" id="IPR000742">
    <property type="entry name" value="EGF"/>
</dbReference>
<dbReference type="Proteomes" id="UP001283361">
    <property type="component" value="Unassembled WGS sequence"/>
</dbReference>
<dbReference type="SUPFAM" id="SSF57196">
    <property type="entry name" value="EGF/Laminin"/>
    <property type="match status" value="2"/>
</dbReference>
<proteinExistence type="predicted"/>
<dbReference type="Gene3D" id="2.10.25.10">
    <property type="entry name" value="Laminin"/>
    <property type="match status" value="2"/>
</dbReference>
<dbReference type="AlphaFoldDB" id="A0AAE1D324"/>
<evidence type="ECO:0000256" key="5">
    <source>
        <dbReference type="PROSITE-ProRule" id="PRU00076"/>
    </source>
</evidence>
<comment type="caution">
    <text evidence="5">Lacks conserved residue(s) required for the propagation of feature annotation.</text>
</comment>
<dbReference type="SMART" id="SM00181">
    <property type="entry name" value="EGF"/>
    <property type="match status" value="2"/>
</dbReference>
<keyword evidence="7" id="KW-0812">Transmembrane</keyword>
<evidence type="ECO:0000313" key="9">
    <source>
        <dbReference type="EMBL" id="KAK3753373.1"/>
    </source>
</evidence>
<dbReference type="GO" id="GO:0032991">
    <property type="term" value="C:protein-containing complex"/>
    <property type="evidence" value="ECO:0007669"/>
    <property type="project" value="TreeGrafter"/>
</dbReference>
<dbReference type="CDD" id="cd00054">
    <property type="entry name" value="EGF_CA"/>
    <property type="match status" value="2"/>
</dbReference>
<dbReference type="PROSITE" id="PS50026">
    <property type="entry name" value="EGF_3"/>
    <property type="match status" value="2"/>
</dbReference>
<evidence type="ECO:0000256" key="6">
    <source>
        <dbReference type="SAM" id="MobiDB-lite"/>
    </source>
</evidence>
<evidence type="ECO:0000256" key="7">
    <source>
        <dbReference type="SAM" id="Phobius"/>
    </source>
</evidence>
<dbReference type="PANTHER" id="PTHR24049:SF22">
    <property type="entry name" value="DROSOPHILA CRUMBS HOMOLOG"/>
    <property type="match status" value="1"/>
</dbReference>
<feature type="domain" description="EGF-like" evidence="8">
    <location>
        <begin position="42"/>
        <end position="80"/>
    </location>
</feature>
<feature type="disulfide bond" evidence="5">
    <location>
        <begin position="122"/>
        <end position="131"/>
    </location>
</feature>
<dbReference type="PROSITE" id="PS00022">
    <property type="entry name" value="EGF_1"/>
    <property type="match status" value="2"/>
</dbReference>
<evidence type="ECO:0000256" key="1">
    <source>
        <dbReference type="ARBA" id="ARBA00022536"/>
    </source>
</evidence>
<keyword evidence="3" id="KW-0677">Repeat</keyword>
<organism evidence="9 10">
    <name type="scientific">Elysia crispata</name>
    <name type="common">lettuce slug</name>
    <dbReference type="NCBI Taxonomy" id="231223"/>
    <lineage>
        <taxon>Eukaryota</taxon>
        <taxon>Metazoa</taxon>
        <taxon>Spiralia</taxon>
        <taxon>Lophotrochozoa</taxon>
        <taxon>Mollusca</taxon>
        <taxon>Gastropoda</taxon>
        <taxon>Heterobranchia</taxon>
        <taxon>Euthyneura</taxon>
        <taxon>Panpulmonata</taxon>
        <taxon>Sacoglossa</taxon>
        <taxon>Placobranchoidea</taxon>
        <taxon>Plakobranchidae</taxon>
        <taxon>Elysia</taxon>
    </lineage>
</organism>
<feature type="disulfide bond" evidence="5">
    <location>
        <begin position="70"/>
        <end position="79"/>
    </location>
</feature>
<dbReference type="GO" id="GO:0005886">
    <property type="term" value="C:plasma membrane"/>
    <property type="evidence" value="ECO:0007669"/>
    <property type="project" value="TreeGrafter"/>
</dbReference>
<name>A0AAE1D324_9GAST</name>
<dbReference type="EMBL" id="JAWDGP010005713">
    <property type="protein sequence ID" value="KAK3753373.1"/>
    <property type="molecule type" value="Genomic_DNA"/>
</dbReference>
<gene>
    <name evidence="9" type="ORF">RRG08_005961</name>
</gene>
<evidence type="ECO:0000256" key="4">
    <source>
        <dbReference type="ARBA" id="ARBA00023157"/>
    </source>
</evidence>
<dbReference type="PANTHER" id="PTHR24049">
    <property type="entry name" value="CRUMBS FAMILY MEMBER"/>
    <property type="match status" value="1"/>
</dbReference>